<evidence type="ECO:0000313" key="1">
    <source>
        <dbReference type="EMBL" id="OIQ73276.1"/>
    </source>
</evidence>
<evidence type="ECO:0008006" key="2">
    <source>
        <dbReference type="Google" id="ProtNLM"/>
    </source>
</evidence>
<gene>
    <name evidence="1" type="ORF">GALL_450880</name>
</gene>
<organism evidence="1">
    <name type="scientific">mine drainage metagenome</name>
    <dbReference type="NCBI Taxonomy" id="410659"/>
    <lineage>
        <taxon>unclassified sequences</taxon>
        <taxon>metagenomes</taxon>
        <taxon>ecological metagenomes</taxon>
    </lineage>
</organism>
<sequence>MQDFLRLRFAQVVAVRLEAVARIEIGRLEVFDLAFHPRQHRPRLAWIPRLRQQPLLGDGRCRRGLDEFDHAIDVGQRHRKAFEHVPALARLAQIEHGTAGDDLAPVRQERRDHLLQIEQARLAVDQGDHIDPEGVLQLRLFVEVVEHDLGHLAALEFDDHAHSGLVGLVLDMADALDLFLLHQFGDALEQGALVDLIGKLVDDDGLTLALFQVFDVAARAHHHPAAPGAIRVAHTGGAVDDARSREVWRGYALHQFFNGRIRVAQQMQAGVEHFTQVVRRNVGRHAHGDARRTVDEEVGQTRWQQQRFLLRSIVVRTEIDCLLVDIGEHFMRDLRQADFGVAHCRGIVAIDRSEVALTIDQHVAKGKILRHAHNGVIHGLVAVRVIFTDHVADDARRFLVGPVPRIAQFVHGVEHTAVHWLEAVPHVWQCPSDNDAHGVIEVRAAHFRFEADR</sequence>
<dbReference type="AlphaFoldDB" id="A0A1J5Q0A1"/>
<accession>A0A1J5Q0A1</accession>
<protein>
    <recommendedName>
        <fullName evidence="2">NAD-specific glutamate dehydrogenase</fullName>
    </recommendedName>
</protein>
<dbReference type="EMBL" id="MLJW01002929">
    <property type="protein sequence ID" value="OIQ73276.1"/>
    <property type="molecule type" value="Genomic_DNA"/>
</dbReference>
<reference evidence="1" key="1">
    <citation type="submission" date="2016-10" db="EMBL/GenBank/DDBJ databases">
        <title>Sequence of Gallionella enrichment culture.</title>
        <authorList>
            <person name="Poehlein A."/>
            <person name="Muehling M."/>
            <person name="Daniel R."/>
        </authorList>
    </citation>
    <scope>NUCLEOTIDE SEQUENCE</scope>
</reference>
<name>A0A1J5Q0A1_9ZZZZ</name>
<comment type="caution">
    <text evidence="1">The sequence shown here is derived from an EMBL/GenBank/DDBJ whole genome shotgun (WGS) entry which is preliminary data.</text>
</comment>
<proteinExistence type="predicted"/>